<feature type="region of interest" description="Disordered" evidence="1">
    <location>
        <begin position="92"/>
        <end position="112"/>
    </location>
</feature>
<dbReference type="Proteomes" id="UP000287033">
    <property type="component" value="Unassembled WGS sequence"/>
</dbReference>
<keyword evidence="4" id="KW-1185">Reference proteome</keyword>
<feature type="transmembrane region" description="Helical" evidence="2">
    <location>
        <begin position="54"/>
        <end position="76"/>
    </location>
</feature>
<proteinExistence type="predicted"/>
<organism evidence="3 4">
    <name type="scientific">Chiloscyllium punctatum</name>
    <name type="common">Brownbanded bambooshark</name>
    <name type="synonym">Hemiscyllium punctatum</name>
    <dbReference type="NCBI Taxonomy" id="137246"/>
    <lineage>
        <taxon>Eukaryota</taxon>
        <taxon>Metazoa</taxon>
        <taxon>Chordata</taxon>
        <taxon>Craniata</taxon>
        <taxon>Vertebrata</taxon>
        <taxon>Chondrichthyes</taxon>
        <taxon>Elasmobranchii</taxon>
        <taxon>Galeomorphii</taxon>
        <taxon>Galeoidea</taxon>
        <taxon>Orectolobiformes</taxon>
        <taxon>Hemiscylliidae</taxon>
        <taxon>Chiloscyllium</taxon>
    </lineage>
</organism>
<sequence>MIFVAPSWCWKSLFHYSSCSVYSELQGWQARLAVQADTRMSSDQPESLPETRPALWIFTLGVISAPLWTAGNSLLLPTSCLMRSAWRQLGSAAPWRTEPSDGSPRPATAPHRTRLTFNLQNTSHLRSPWLHIQVSVSLHKLRVWVEMQAA</sequence>
<dbReference type="AlphaFoldDB" id="A0A401S4A9"/>
<name>A0A401S4A9_CHIPU</name>
<keyword evidence="2" id="KW-0812">Transmembrane</keyword>
<gene>
    <name evidence="3" type="ORF">chiPu_0003620</name>
</gene>
<protein>
    <submittedName>
        <fullName evidence="3">Uncharacterized protein</fullName>
    </submittedName>
</protein>
<evidence type="ECO:0000313" key="4">
    <source>
        <dbReference type="Proteomes" id="UP000287033"/>
    </source>
</evidence>
<evidence type="ECO:0000256" key="1">
    <source>
        <dbReference type="SAM" id="MobiDB-lite"/>
    </source>
</evidence>
<evidence type="ECO:0000256" key="2">
    <source>
        <dbReference type="SAM" id="Phobius"/>
    </source>
</evidence>
<keyword evidence="2" id="KW-1133">Transmembrane helix</keyword>
<reference evidence="3 4" key="1">
    <citation type="journal article" date="2018" name="Nat. Ecol. Evol.">
        <title>Shark genomes provide insights into elasmobranch evolution and the origin of vertebrates.</title>
        <authorList>
            <person name="Hara Y"/>
            <person name="Yamaguchi K"/>
            <person name="Onimaru K"/>
            <person name="Kadota M"/>
            <person name="Koyanagi M"/>
            <person name="Keeley SD"/>
            <person name="Tatsumi K"/>
            <person name="Tanaka K"/>
            <person name="Motone F"/>
            <person name="Kageyama Y"/>
            <person name="Nozu R"/>
            <person name="Adachi N"/>
            <person name="Nishimura O"/>
            <person name="Nakagawa R"/>
            <person name="Tanegashima C"/>
            <person name="Kiyatake I"/>
            <person name="Matsumoto R"/>
            <person name="Murakumo K"/>
            <person name="Nishida K"/>
            <person name="Terakita A"/>
            <person name="Kuratani S"/>
            <person name="Sato K"/>
            <person name="Hyodo S Kuraku.S."/>
        </authorList>
    </citation>
    <scope>NUCLEOTIDE SEQUENCE [LARGE SCALE GENOMIC DNA]</scope>
</reference>
<comment type="caution">
    <text evidence="3">The sequence shown here is derived from an EMBL/GenBank/DDBJ whole genome shotgun (WGS) entry which is preliminary data.</text>
</comment>
<evidence type="ECO:0000313" key="3">
    <source>
        <dbReference type="EMBL" id="GCC25212.1"/>
    </source>
</evidence>
<keyword evidence="2" id="KW-0472">Membrane</keyword>
<accession>A0A401S4A9</accession>
<dbReference type="EMBL" id="BEZZ01000080">
    <property type="protein sequence ID" value="GCC25212.1"/>
    <property type="molecule type" value="Genomic_DNA"/>
</dbReference>